<comment type="caution">
    <text evidence="2">The sequence shown here is derived from an EMBL/GenBank/DDBJ whole genome shotgun (WGS) entry which is preliminary data.</text>
</comment>
<sequence length="145" mass="16296">MALLYIAIALAIQGSFAFDNVTESLEYVNSCEVVNTTMEVENEVIAEPPPKEQKEWIDFFLLPDTHLHPTSSVAMMTQAINSEKSVEEQLDEIKEIAQKITLAIQSEMANLLSYALNSIEKTEMNLEKTTVGKNDQLKLPWPAHN</sequence>
<feature type="chain" id="PRO_5037227635" evidence="1">
    <location>
        <begin position="18"/>
        <end position="145"/>
    </location>
</feature>
<organism evidence="2 3">
    <name type="scientific">Spodoptera exigua</name>
    <name type="common">Beet armyworm</name>
    <name type="synonym">Noctua fulgens</name>
    <dbReference type="NCBI Taxonomy" id="7107"/>
    <lineage>
        <taxon>Eukaryota</taxon>
        <taxon>Metazoa</taxon>
        <taxon>Ecdysozoa</taxon>
        <taxon>Arthropoda</taxon>
        <taxon>Hexapoda</taxon>
        <taxon>Insecta</taxon>
        <taxon>Pterygota</taxon>
        <taxon>Neoptera</taxon>
        <taxon>Endopterygota</taxon>
        <taxon>Lepidoptera</taxon>
        <taxon>Glossata</taxon>
        <taxon>Ditrysia</taxon>
        <taxon>Noctuoidea</taxon>
        <taxon>Noctuidae</taxon>
        <taxon>Amphipyrinae</taxon>
        <taxon>Spodoptera</taxon>
    </lineage>
</organism>
<proteinExistence type="predicted"/>
<keyword evidence="1" id="KW-0732">Signal</keyword>
<accession>A0A922SSP7</accession>
<evidence type="ECO:0000256" key="1">
    <source>
        <dbReference type="SAM" id="SignalP"/>
    </source>
</evidence>
<dbReference type="EMBL" id="JACEFF010000019">
    <property type="protein sequence ID" value="KAH9645589.1"/>
    <property type="molecule type" value="Genomic_DNA"/>
</dbReference>
<evidence type="ECO:0000313" key="2">
    <source>
        <dbReference type="EMBL" id="KAH9645589.1"/>
    </source>
</evidence>
<dbReference type="Proteomes" id="UP000814243">
    <property type="component" value="Unassembled WGS sequence"/>
</dbReference>
<protein>
    <submittedName>
        <fullName evidence="2">Uncharacterized protein</fullName>
    </submittedName>
</protein>
<evidence type="ECO:0000313" key="3">
    <source>
        <dbReference type="Proteomes" id="UP000814243"/>
    </source>
</evidence>
<dbReference type="AlphaFoldDB" id="A0A922SSP7"/>
<reference evidence="2" key="1">
    <citation type="journal article" date="2021" name="G3 (Bethesda)">
        <title>Genome and transcriptome analysis of the beet armyworm Spodoptera exigua reveals targets for pest control. .</title>
        <authorList>
            <person name="Simon S."/>
            <person name="Breeschoten T."/>
            <person name="Jansen H.J."/>
            <person name="Dirks R.P."/>
            <person name="Schranz M.E."/>
            <person name="Ros V.I.D."/>
        </authorList>
    </citation>
    <scope>NUCLEOTIDE SEQUENCE</scope>
    <source>
        <strain evidence="2">TB_SE_WUR_2020</strain>
    </source>
</reference>
<feature type="signal peptide" evidence="1">
    <location>
        <begin position="1"/>
        <end position="17"/>
    </location>
</feature>
<name>A0A922SSP7_SPOEX</name>
<gene>
    <name evidence="2" type="ORF">HF086_005238</name>
</gene>